<keyword evidence="2" id="KW-1185">Reference proteome</keyword>
<evidence type="ECO:0000313" key="2">
    <source>
        <dbReference type="Proteomes" id="UP001335648"/>
    </source>
</evidence>
<protein>
    <submittedName>
        <fullName evidence="1">Uncharacterized protein</fullName>
    </submittedName>
</protein>
<sequence>MRSADVSDLCRDLTACKEDRQQQSAIRPELGLEVWAMRTGPHFSGLRGSAALSPPPTRLHPPPLSLTPMFLLCLFVFG</sequence>
<gene>
    <name evidence="1" type="ORF">CesoFtcFv8_013328</name>
</gene>
<organism evidence="1 2">
    <name type="scientific">Champsocephalus esox</name>
    <name type="common">pike icefish</name>
    <dbReference type="NCBI Taxonomy" id="159716"/>
    <lineage>
        <taxon>Eukaryota</taxon>
        <taxon>Metazoa</taxon>
        <taxon>Chordata</taxon>
        <taxon>Craniata</taxon>
        <taxon>Vertebrata</taxon>
        <taxon>Euteleostomi</taxon>
        <taxon>Actinopterygii</taxon>
        <taxon>Neopterygii</taxon>
        <taxon>Teleostei</taxon>
        <taxon>Neoteleostei</taxon>
        <taxon>Acanthomorphata</taxon>
        <taxon>Eupercaria</taxon>
        <taxon>Perciformes</taxon>
        <taxon>Notothenioidei</taxon>
        <taxon>Channichthyidae</taxon>
        <taxon>Champsocephalus</taxon>
    </lineage>
</organism>
<dbReference type="Proteomes" id="UP001335648">
    <property type="component" value="Unassembled WGS sequence"/>
</dbReference>
<name>A0AAN8BWS4_9TELE</name>
<dbReference type="EMBL" id="JAULUE010002055">
    <property type="protein sequence ID" value="KAK5892991.1"/>
    <property type="molecule type" value="Genomic_DNA"/>
</dbReference>
<dbReference type="AlphaFoldDB" id="A0AAN8BWS4"/>
<comment type="caution">
    <text evidence="1">The sequence shown here is derived from an EMBL/GenBank/DDBJ whole genome shotgun (WGS) entry which is preliminary data.</text>
</comment>
<evidence type="ECO:0000313" key="1">
    <source>
        <dbReference type="EMBL" id="KAK5892991.1"/>
    </source>
</evidence>
<proteinExistence type="predicted"/>
<reference evidence="1 2" key="1">
    <citation type="journal article" date="2023" name="Mol. Biol. Evol.">
        <title>Genomics of Secondarily Temperate Adaptation in the Only Non-Antarctic Icefish.</title>
        <authorList>
            <person name="Rivera-Colon A.G."/>
            <person name="Rayamajhi N."/>
            <person name="Minhas B.F."/>
            <person name="Madrigal G."/>
            <person name="Bilyk K.T."/>
            <person name="Yoon V."/>
            <person name="Hune M."/>
            <person name="Gregory S."/>
            <person name="Cheng C.H.C."/>
            <person name="Catchen J.M."/>
        </authorList>
    </citation>
    <scope>NUCLEOTIDE SEQUENCE [LARGE SCALE GENOMIC DNA]</scope>
    <source>
        <strain evidence="1">JC2023a</strain>
    </source>
</reference>
<accession>A0AAN8BWS4</accession>